<evidence type="ECO:0000256" key="1">
    <source>
        <dbReference type="SAM" id="MobiDB-lite"/>
    </source>
</evidence>
<evidence type="ECO:0000313" key="2">
    <source>
        <dbReference type="EMBL" id="CDJ32925.1"/>
    </source>
</evidence>
<sequence length="455" mass="47270">MREEYVRSNSVAGEPSTAYHPSPVSFCVDIPFSSVRSSKLQQQQQEQQQTVETGAEVGKEFSQQSRSVNSMHDPQPQGSCVVPLPSFLSLETAAARDRRLQQQLQQQPLLSTPAWGEPVTADITALDIERAADAAAQRAEAQRNRSMLAAAVVSARAASAVGVAEAVAAAAEARAAASADAPTTRKAPFSSAATRLRSALSRFPHAGNKEQEPQQAAATGAAAAAAAADGSPTSYEVDSPSAAAAGAAAPGEAVEEAAPAARAAYRSEAQHSASRPEEESRGPQRAPSSLACSFPIESSGLKEIATATERDENEASAVEMSSLVSVLPFESCWRLSGCLKICLVVEPLPGERHPSAGPKSAGKEWMGIQRAKVESRLQQPTDGVYVHRKLPSLEEALLQPQCSSSVGLHFQGPQGEGGPQEEGVGAPPALAVLAHVALASVQLADTMSGASGNIC</sequence>
<dbReference type="Proteomes" id="UP000030744">
    <property type="component" value="Unassembled WGS sequence"/>
</dbReference>
<feature type="region of interest" description="Disordered" evidence="1">
    <location>
        <begin position="1"/>
        <end position="23"/>
    </location>
</feature>
<accession>U6K5A3</accession>
<feature type="compositionally biased region" description="Low complexity" evidence="1">
    <location>
        <begin position="246"/>
        <end position="267"/>
    </location>
</feature>
<dbReference type="GeneID" id="25382312"/>
<organism evidence="2 3">
    <name type="scientific">Eimeria mitis</name>
    <dbReference type="NCBI Taxonomy" id="44415"/>
    <lineage>
        <taxon>Eukaryota</taxon>
        <taxon>Sar</taxon>
        <taxon>Alveolata</taxon>
        <taxon>Apicomplexa</taxon>
        <taxon>Conoidasida</taxon>
        <taxon>Coccidia</taxon>
        <taxon>Eucoccidiorida</taxon>
        <taxon>Eimeriorina</taxon>
        <taxon>Eimeriidae</taxon>
        <taxon>Eimeria</taxon>
    </lineage>
</organism>
<reference evidence="2" key="2">
    <citation type="submission" date="2013-10" db="EMBL/GenBank/DDBJ databases">
        <authorList>
            <person name="Aslett M."/>
        </authorList>
    </citation>
    <scope>NUCLEOTIDE SEQUENCE [LARGE SCALE GENOMIC DNA]</scope>
    <source>
        <strain evidence="2">Houghton</strain>
    </source>
</reference>
<protein>
    <submittedName>
        <fullName evidence="2">Uncharacterized protein</fullName>
    </submittedName>
</protein>
<dbReference type="VEuPathDB" id="ToxoDB:EMH_0078710"/>
<proteinExistence type="predicted"/>
<feature type="region of interest" description="Disordered" evidence="1">
    <location>
        <begin position="246"/>
        <end position="292"/>
    </location>
</feature>
<feature type="compositionally biased region" description="Low complexity" evidence="1">
    <location>
        <begin position="216"/>
        <end position="225"/>
    </location>
</feature>
<feature type="region of interest" description="Disordered" evidence="1">
    <location>
        <begin position="206"/>
        <end position="225"/>
    </location>
</feature>
<keyword evidence="3" id="KW-1185">Reference proteome</keyword>
<name>U6K5A3_9EIME</name>
<reference evidence="2" key="1">
    <citation type="submission" date="2013-10" db="EMBL/GenBank/DDBJ databases">
        <title>Genomic analysis of the causative agents of coccidiosis in chickens.</title>
        <authorList>
            <person name="Reid A.J."/>
            <person name="Blake D."/>
            <person name="Billington K."/>
            <person name="Browne H."/>
            <person name="Dunn M."/>
            <person name="Hung S."/>
            <person name="Kawahara F."/>
            <person name="Miranda-Saavedra D."/>
            <person name="Mourier T."/>
            <person name="Nagra H."/>
            <person name="Otto T.D."/>
            <person name="Rawlings N."/>
            <person name="Sanchez A."/>
            <person name="Sanders M."/>
            <person name="Subramaniam C."/>
            <person name="Tay Y."/>
            <person name="Dear P."/>
            <person name="Doerig C."/>
            <person name="Gruber A."/>
            <person name="Parkinson J."/>
            <person name="Shirley M."/>
            <person name="Wan K.L."/>
            <person name="Berriman M."/>
            <person name="Tomley F."/>
            <person name="Pain A."/>
        </authorList>
    </citation>
    <scope>NUCLEOTIDE SEQUENCE [LARGE SCALE GENOMIC DNA]</scope>
    <source>
        <strain evidence="2">Houghton</strain>
    </source>
</reference>
<dbReference type="EMBL" id="HG684669">
    <property type="protein sequence ID" value="CDJ32925.1"/>
    <property type="molecule type" value="Genomic_DNA"/>
</dbReference>
<gene>
    <name evidence="2" type="ORF">EMH_0078710</name>
</gene>
<dbReference type="RefSeq" id="XP_013355489.1">
    <property type="nucleotide sequence ID" value="XM_013500035.1"/>
</dbReference>
<feature type="compositionally biased region" description="Polar residues" evidence="1">
    <location>
        <begin position="61"/>
        <end position="78"/>
    </location>
</feature>
<feature type="region of interest" description="Disordered" evidence="1">
    <location>
        <begin position="38"/>
        <end position="80"/>
    </location>
</feature>
<evidence type="ECO:0000313" key="3">
    <source>
        <dbReference type="Proteomes" id="UP000030744"/>
    </source>
</evidence>
<dbReference type="AlphaFoldDB" id="U6K5A3"/>